<reference evidence="1 2" key="1">
    <citation type="submission" date="2018-11" db="EMBL/GenBank/DDBJ databases">
        <title>Flavobacterium sp. nov., YIM 102600 draft genome.</title>
        <authorList>
            <person name="Li G."/>
            <person name="Jiang Y."/>
        </authorList>
    </citation>
    <scope>NUCLEOTIDE SEQUENCE [LARGE SCALE GENOMIC DNA]</scope>
    <source>
        <strain evidence="1 2">YIM 102600</strain>
    </source>
</reference>
<dbReference type="OrthoDB" id="6717961at2"/>
<name>A0A3P3WHE4_9FLAO</name>
<comment type="caution">
    <text evidence="1">The sequence shown here is derived from an EMBL/GenBank/DDBJ whole genome shotgun (WGS) entry which is preliminary data.</text>
</comment>
<organism evidence="1 2">
    <name type="scientific">Flavobacterium macacae</name>
    <dbReference type="NCBI Taxonomy" id="2488993"/>
    <lineage>
        <taxon>Bacteria</taxon>
        <taxon>Pseudomonadati</taxon>
        <taxon>Bacteroidota</taxon>
        <taxon>Flavobacteriia</taxon>
        <taxon>Flavobacteriales</taxon>
        <taxon>Flavobacteriaceae</taxon>
        <taxon>Flavobacterium</taxon>
    </lineage>
</organism>
<gene>
    <name evidence="1" type="ORF">EG849_00465</name>
</gene>
<dbReference type="RefSeq" id="WP_125011119.1">
    <property type="nucleotide sequence ID" value="NZ_RQVR01000001.1"/>
</dbReference>
<evidence type="ECO:0000313" key="2">
    <source>
        <dbReference type="Proteomes" id="UP000271937"/>
    </source>
</evidence>
<accession>A0A3P3WHE4</accession>
<dbReference type="Proteomes" id="UP000271937">
    <property type="component" value="Unassembled WGS sequence"/>
</dbReference>
<keyword evidence="2" id="KW-1185">Reference proteome</keyword>
<dbReference type="EMBL" id="RQVR01000001">
    <property type="protein sequence ID" value="RRJ93977.1"/>
    <property type="molecule type" value="Genomic_DNA"/>
</dbReference>
<protein>
    <submittedName>
        <fullName evidence="1">Uncharacterized protein</fullName>
    </submittedName>
</protein>
<sequence>MGGNHTKIAGGGISETSRNEYRMDANGTITNYGEKGVQQNGRQGVRNGSFETIPVDARCVVEFRPTKDWKGEFGFDWPRKADSQMAVDVNYNGIIGKYGNVYATESNAVFTPRNDLHIRHLKEYEFFNSYKGRYSVPNMSLCVGTTAILDAITEVAEIPDSMRYDYDTETFELVILKRLTKSVGKNFDKSAVSIKCLKAFPTNKNIRVFATKNGKEQRVGQIKLFPNSVLKNANVVFIPVRYNNVQGSIKGNEVDITRFALQQSYVQASLSVGPAIRAEGWWFNKFFTTRDSTGRVLMDDSRWASLHRYLDGKFFETAANASYRNHYRVYMLPDGTLNGVAEGIGNTKVVVVFQGRNDSTSPHELLHAMGVHHTFDNNGLYTYKYRNTDNIMDYTHQLGEQRFSTNRWQWNIIRSAI</sequence>
<evidence type="ECO:0000313" key="1">
    <source>
        <dbReference type="EMBL" id="RRJ93977.1"/>
    </source>
</evidence>
<proteinExistence type="predicted"/>
<dbReference type="AlphaFoldDB" id="A0A3P3WHE4"/>